<keyword evidence="2" id="KW-1185">Reference proteome</keyword>
<dbReference type="PANTHER" id="PTHR28630:SF3">
    <property type="entry name" value="PEROXIREDOXIN-LIKE 2C"/>
    <property type="match status" value="1"/>
</dbReference>
<gene>
    <name evidence="1" type="ORF">AWRI4620_LOCUS4635</name>
</gene>
<proteinExistence type="predicted"/>
<evidence type="ECO:0000313" key="2">
    <source>
        <dbReference type="Proteomes" id="UP000745764"/>
    </source>
</evidence>
<dbReference type="PANTHER" id="PTHR28630">
    <property type="match status" value="1"/>
</dbReference>
<dbReference type="Proteomes" id="UP000745764">
    <property type="component" value="Unassembled WGS sequence"/>
</dbReference>
<dbReference type="OrthoDB" id="40334at2759"/>
<reference evidence="1" key="1">
    <citation type="submission" date="2020-06" db="EMBL/GenBank/DDBJ databases">
        <authorList>
            <person name="Onetto C."/>
        </authorList>
    </citation>
    <scope>NUCLEOTIDE SEQUENCE</scope>
</reference>
<sequence>MNFLKIMDWKPVKVFRMLSSNASALTLEKAESLIAYGRRGSALSEIFSVCGPDTPAAAVIGLGTIVEQDPIPTPEELEALYKMVLMDRTRNKTPFGDLVRASGNRRNIVIFIRHFFCPALAHEMPPEKLEQMDPPTTLSIVGCGDPVLIQNYMKMTNCPFDVYADPSRSTYSALGLSINETAAPDVPQYVSKYSTTSIFKAILISLGLAAKTKNISAGKKSQNGGELIWVDGQIQYIHKMKHTNDHLEVDQLDYLLSNYCNA</sequence>
<evidence type="ECO:0000313" key="1">
    <source>
        <dbReference type="EMBL" id="CAD0110380.1"/>
    </source>
</evidence>
<organism evidence="1 2">
    <name type="scientific">Aureobasidium uvarum</name>
    <dbReference type="NCBI Taxonomy" id="2773716"/>
    <lineage>
        <taxon>Eukaryota</taxon>
        <taxon>Fungi</taxon>
        <taxon>Dikarya</taxon>
        <taxon>Ascomycota</taxon>
        <taxon>Pezizomycotina</taxon>
        <taxon>Dothideomycetes</taxon>
        <taxon>Dothideomycetidae</taxon>
        <taxon>Dothideales</taxon>
        <taxon>Saccotheciaceae</taxon>
        <taxon>Aureobasidium</taxon>
    </lineage>
</organism>
<comment type="caution">
    <text evidence="1">The sequence shown here is derived from an EMBL/GenBank/DDBJ whole genome shotgun (WGS) entry which is preliminary data.</text>
</comment>
<dbReference type="InterPro" id="IPR032801">
    <property type="entry name" value="PXL2A/B/C"/>
</dbReference>
<dbReference type="EMBL" id="CAINUL010000006">
    <property type="protein sequence ID" value="CAD0110380.1"/>
    <property type="molecule type" value="Genomic_DNA"/>
</dbReference>
<name>A0A9N8KIJ2_9PEZI</name>
<dbReference type="AlphaFoldDB" id="A0A9N8KIJ2"/>
<accession>A0A9N8KIJ2</accession>
<dbReference type="Pfam" id="PF13911">
    <property type="entry name" value="AhpC-TSA_2"/>
    <property type="match status" value="1"/>
</dbReference>
<protein>
    <submittedName>
        <fullName evidence="1">Uncharacterized protein</fullName>
    </submittedName>
</protein>